<reference evidence="3" key="1">
    <citation type="submission" date="2019-09" db="EMBL/GenBank/DDBJ databases">
        <title>Mumia zhuanghuii sp. nov. isolated from the intestinal contents of plateau pika (Ochotona curzoniae) in the Qinghai-Tibet plateau of China.</title>
        <authorList>
            <person name="Tian Z."/>
        </authorList>
    </citation>
    <scope>NUCLEOTIDE SEQUENCE [LARGE SCALE GENOMIC DNA]</scope>
    <source>
        <strain evidence="3">L-031</strain>
    </source>
</reference>
<gene>
    <name evidence="2" type="ORF">F6J85_07000</name>
</gene>
<dbReference type="EMBL" id="CP044232">
    <property type="protein sequence ID" value="QEW02881.1"/>
    <property type="molecule type" value="Genomic_DNA"/>
</dbReference>
<organism evidence="2 3">
    <name type="scientific">Microbacterium lushaniae</name>
    <dbReference type="NCBI Taxonomy" id="2614639"/>
    <lineage>
        <taxon>Bacteria</taxon>
        <taxon>Bacillati</taxon>
        <taxon>Actinomycetota</taxon>
        <taxon>Actinomycetes</taxon>
        <taxon>Micrococcales</taxon>
        <taxon>Microbacteriaceae</taxon>
        <taxon>Microbacterium</taxon>
    </lineage>
</organism>
<keyword evidence="3" id="KW-1185">Reference proteome</keyword>
<evidence type="ECO:0000259" key="1">
    <source>
        <dbReference type="Pfam" id="PF16571"/>
    </source>
</evidence>
<dbReference type="Proteomes" id="UP000325516">
    <property type="component" value="Chromosome"/>
</dbReference>
<dbReference type="InterPro" id="IPR032330">
    <property type="entry name" value="EF-G-binding_C"/>
</dbReference>
<dbReference type="KEGG" id="mlz:F6J85_07000"/>
<feature type="domain" description="Elongation factor G-binding protein C-terminal treble-clef zinc-finger" evidence="1">
    <location>
        <begin position="8"/>
        <end position="159"/>
    </location>
</feature>
<name>A0A5J6L3G1_9MICO</name>
<sequence>MLPITDAQVRASFLNASRSERKNLSLPAGFDALEWDRLDYLGWRDPKLPLLGYVIVELDGDLAGVLLRQAEARPRSRAQCAWCADVQLPNDVVFFSARRSGDAGRRGDTVGTLVCGHFECSHNVRRRPPVAYLGFDVEAARQRRIEALRENVGGFVRSIRDGN</sequence>
<protein>
    <submittedName>
        <fullName evidence="2">FBP domain-containing protein</fullName>
    </submittedName>
</protein>
<evidence type="ECO:0000313" key="2">
    <source>
        <dbReference type="EMBL" id="QEW02881.1"/>
    </source>
</evidence>
<dbReference type="RefSeq" id="WP_150924399.1">
    <property type="nucleotide sequence ID" value="NZ_CP044232.1"/>
</dbReference>
<accession>A0A5J6L3G1</accession>
<evidence type="ECO:0000313" key="3">
    <source>
        <dbReference type="Proteomes" id="UP000325516"/>
    </source>
</evidence>
<dbReference type="AlphaFoldDB" id="A0A5J6L3G1"/>
<proteinExistence type="predicted"/>
<dbReference type="Pfam" id="PF16571">
    <property type="entry name" value="FBP_C"/>
    <property type="match status" value="1"/>
</dbReference>